<evidence type="ECO:0008006" key="4">
    <source>
        <dbReference type="Google" id="ProtNLM"/>
    </source>
</evidence>
<evidence type="ECO:0000313" key="2">
    <source>
        <dbReference type="EMBL" id="AIY64148.1"/>
    </source>
</evidence>
<organism evidence="2 3">
    <name type="scientific">Pseudoalteromonas piratica</name>
    <dbReference type="NCBI Taxonomy" id="1348114"/>
    <lineage>
        <taxon>Bacteria</taxon>
        <taxon>Pseudomonadati</taxon>
        <taxon>Pseudomonadota</taxon>
        <taxon>Gammaproteobacteria</taxon>
        <taxon>Alteromonadales</taxon>
        <taxon>Pseudoalteromonadaceae</taxon>
        <taxon>Pseudoalteromonas</taxon>
    </lineage>
</organism>
<dbReference type="eggNOG" id="ENOG5033G7V">
    <property type="taxonomic scope" value="Bacteria"/>
</dbReference>
<name>A0A0A7ECD7_9GAMM</name>
<feature type="chain" id="PRO_5002037816" description="Lipoprotein" evidence="1">
    <location>
        <begin position="22"/>
        <end position="126"/>
    </location>
</feature>
<protein>
    <recommendedName>
        <fullName evidence="4">Lipoprotein</fullName>
    </recommendedName>
</protein>
<dbReference type="PROSITE" id="PS51257">
    <property type="entry name" value="PROKAR_LIPOPROTEIN"/>
    <property type="match status" value="1"/>
</dbReference>
<proteinExistence type="predicted"/>
<gene>
    <name evidence="2" type="ORF">OM33_02505</name>
</gene>
<feature type="signal peptide" evidence="1">
    <location>
        <begin position="1"/>
        <end position="21"/>
    </location>
</feature>
<evidence type="ECO:0000313" key="3">
    <source>
        <dbReference type="Proteomes" id="UP000030341"/>
    </source>
</evidence>
<accession>A0A0A7ECD7</accession>
<dbReference type="KEGG" id="pseo:OM33_02505"/>
<dbReference type="STRING" id="1348114.OM33_02505"/>
<keyword evidence="3" id="KW-1185">Reference proteome</keyword>
<dbReference type="HOGENOM" id="CLU_1979461_0_0_6"/>
<dbReference type="Proteomes" id="UP000030341">
    <property type="component" value="Chromosome 1"/>
</dbReference>
<reference evidence="2 3" key="1">
    <citation type="submission" date="2014-11" db="EMBL/GenBank/DDBJ databases">
        <title>Complete Genome Sequence of Pseudoalteromonas sp. Strain OCN003 Isolated from Kaneohe Bay, Oahu, Hawaii.</title>
        <authorList>
            <person name="Beurmann S."/>
            <person name="Videau P."/>
            <person name="Ushijima B."/>
            <person name="Smith A.M."/>
            <person name="Aeby G.S."/>
            <person name="Callahan S.M."/>
            <person name="Belcaid M."/>
        </authorList>
    </citation>
    <scope>NUCLEOTIDE SEQUENCE [LARGE SCALE GENOMIC DNA]</scope>
    <source>
        <strain evidence="2 3">OCN003</strain>
    </source>
</reference>
<dbReference type="AlphaFoldDB" id="A0A0A7ECD7"/>
<dbReference type="RefSeq" id="WP_038638329.1">
    <property type="nucleotide sequence ID" value="NZ_CP009888.1"/>
</dbReference>
<dbReference type="EMBL" id="CP009888">
    <property type="protein sequence ID" value="AIY64148.1"/>
    <property type="molecule type" value="Genomic_DNA"/>
</dbReference>
<evidence type="ECO:0000256" key="1">
    <source>
        <dbReference type="SAM" id="SignalP"/>
    </source>
</evidence>
<sequence length="126" mass="13864">MKKLICSMFCFLLAACGGGGASNEQPPAPSPVVVQSNKLIDNPVDENATFAQFKQHQVEIDLKALSLTGNNIYIKVYVDAEQTLYLGKLPSQEVFSIHVPNNVETIKYDIFSDFEHDTQLSGEVSL</sequence>
<keyword evidence="1" id="KW-0732">Signal</keyword>